<reference evidence="2" key="1">
    <citation type="journal article" date="2020" name="Nature">
        <title>Giant virus diversity and host interactions through global metagenomics.</title>
        <authorList>
            <person name="Schulz F."/>
            <person name="Roux S."/>
            <person name="Paez-Espino D."/>
            <person name="Jungbluth S."/>
            <person name="Walsh D.A."/>
            <person name="Denef V.J."/>
            <person name="McMahon K.D."/>
            <person name="Konstantinidis K.T."/>
            <person name="Eloe-Fadrosh E.A."/>
            <person name="Kyrpides N.C."/>
            <person name="Woyke T."/>
        </authorList>
    </citation>
    <scope>NUCLEOTIDE SEQUENCE</scope>
    <source>
        <strain evidence="2">GVMAG-M-3300027747-57</strain>
    </source>
</reference>
<evidence type="ECO:0000256" key="1">
    <source>
        <dbReference type="SAM" id="Coils"/>
    </source>
</evidence>
<protein>
    <submittedName>
        <fullName evidence="2">Uncharacterized protein</fullName>
    </submittedName>
</protein>
<evidence type="ECO:0000313" key="2">
    <source>
        <dbReference type="EMBL" id="QHU06293.1"/>
    </source>
</evidence>
<organism evidence="2">
    <name type="scientific">viral metagenome</name>
    <dbReference type="NCBI Taxonomy" id="1070528"/>
    <lineage>
        <taxon>unclassified sequences</taxon>
        <taxon>metagenomes</taxon>
        <taxon>organismal metagenomes</taxon>
    </lineage>
</organism>
<feature type="coiled-coil region" evidence="1">
    <location>
        <begin position="23"/>
        <end position="50"/>
    </location>
</feature>
<keyword evidence="1" id="KW-0175">Coiled coil</keyword>
<sequence>MNTEININSKAQFIEDIKRWALLDNQLKIVNEKTKKMRDLKSELSEKIRKYMIDNNISNNKIKLSDGELWMYEKKSQTPLTFSYIEETLSNIINDEEQLEYVIEYLKTNREISTSQDIKRSYNK</sequence>
<accession>A0A6C0JLQ0</accession>
<dbReference type="Pfam" id="PF19064">
    <property type="entry name" value="DUF5760"/>
    <property type="match status" value="1"/>
</dbReference>
<dbReference type="EMBL" id="MN740431">
    <property type="protein sequence ID" value="QHU06293.1"/>
    <property type="molecule type" value="Genomic_DNA"/>
</dbReference>
<dbReference type="AlphaFoldDB" id="A0A6C0JLQ0"/>
<dbReference type="InterPro" id="IPR043918">
    <property type="entry name" value="DUF5760"/>
</dbReference>
<name>A0A6C0JLQ0_9ZZZZ</name>
<proteinExistence type="predicted"/>